<evidence type="ECO:0000259" key="1">
    <source>
        <dbReference type="Pfam" id="PF01370"/>
    </source>
</evidence>
<dbReference type="GO" id="GO:0044877">
    <property type="term" value="F:protein-containing complex binding"/>
    <property type="evidence" value="ECO:0007669"/>
    <property type="project" value="TreeGrafter"/>
</dbReference>
<dbReference type="Pfam" id="PF01370">
    <property type="entry name" value="Epimerase"/>
    <property type="match status" value="1"/>
</dbReference>
<evidence type="ECO:0000313" key="2">
    <source>
        <dbReference type="EMBL" id="CAE0290739.1"/>
    </source>
</evidence>
<feature type="domain" description="NAD-dependent epimerase/dehydratase" evidence="1">
    <location>
        <begin position="46"/>
        <end position="268"/>
    </location>
</feature>
<name>A0A7S3HC55_9STRA</name>
<dbReference type="GO" id="GO:0005739">
    <property type="term" value="C:mitochondrion"/>
    <property type="evidence" value="ECO:0007669"/>
    <property type="project" value="TreeGrafter"/>
</dbReference>
<accession>A0A7S3HC55</accession>
<gene>
    <name evidence="2" type="ORF">SELO1098_LOCUS19584</name>
</gene>
<organism evidence="2">
    <name type="scientific">Spumella elongata</name>
    <dbReference type="NCBI Taxonomy" id="89044"/>
    <lineage>
        <taxon>Eukaryota</taxon>
        <taxon>Sar</taxon>
        <taxon>Stramenopiles</taxon>
        <taxon>Ochrophyta</taxon>
        <taxon>Chrysophyceae</taxon>
        <taxon>Chromulinales</taxon>
        <taxon>Chromulinaceae</taxon>
        <taxon>Spumella</taxon>
    </lineage>
</organism>
<dbReference type="CDD" id="cd05271">
    <property type="entry name" value="NDUFA9_like_SDR_a"/>
    <property type="match status" value="1"/>
</dbReference>
<dbReference type="PANTHER" id="PTHR12126:SF11">
    <property type="entry name" value="NADH DEHYDROGENASE [UBIQUINONE] 1 ALPHA SUBCOMPLEX SUBUNIT 9, MITOCHONDRIAL"/>
    <property type="match status" value="1"/>
</dbReference>
<proteinExistence type="predicted"/>
<dbReference type="AlphaFoldDB" id="A0A7S3HC55"/>
<dbReference type="InterPro" id="IPR001509">
    <property type="entry name" value="Epimerase_deHydtase"/>
</dbReference>
<reference evidence="2" key="1">
    <citation type="submission" date="2021-01" db="EMBL/GenBank/DDBJ databases">
        <authorList>
            <person name="Corre E."/>
            <person name="Pelletier E."/>
            <person name="Niang G."/>
            <person name="Scheremetjew M."/>
            <person name="Finn R."/>
            <person name="Kale V."/>
            <person name="Holt S."/>
            <person name="Cochrane G."/>
            <person name="Meng A."/>
            <person name="Brown T."/>
            <person name="Cohen L."/>
        </authorList>
    </citation>
    <scope>NUCLEOTIDE SEQUENCE</scope>
    <source>
        <strain evidence="2">CCAP 955/1</strain>
    </source>
</reference>
<dbReference type="InterPro" id="IPR036291">
    <property type="entry name" value="NAD(P)-bd_dom_sf"/>
</dbReference>
<sequence length="375" mass="41844">MHARRSTDAVAKAALVQRRLVSYHPAPFGIKSGPGGRSSNSGITATVFGAYGFVGRYFVDELGKRGSRVYIPYRGCEMEIRHLKPMFDLGQLGLMPFSPRDRESICEAVKKSDVVINMIGKHYETKHIVPTRRADGNLSRVNYDFEEVNVTIPRILAEISKEAGVESFIHVSALSADLESKSKWSRTKAQGELAVREAFPEAIIVKPATIFGPEDRFLNWIAETTSRLPFFPLIENGQTLVQPISATDVGKALMAIVDRHDEFEGKTFQLVGPAEYSFKEVAEYVSDVTSVKKHLINVPTPLAAKVGSFVEQLVQPVLTEDHIAQLREDVLPQQDKGYLGMQDLDLTPVSMDRVAFEFLHRFRPGGHFQLVKGYH</sequence>
<dbReference type="Gene3D" id="3.40.50.720">
    <property type="entry name" value="NAD(P)-binding Rossmann-like Domain"/>
    <property type="match status" value="1"/>
</dbReference>
<dbReference type="PANTHER" id="PTHR12126">
    <property type="entry name" value="NADH-UBIQUINONE OXIDOREDUCTASE 39 KDA SUBUNIT-RELATED"/>
    <property type="match status" value="1"/>
</dbReference>
<protein>
    <recommendedName>
        <fullName evidence="1">NAD-dependent epimerase/dehydratase domain-containing protein</fullName>
    </recommendedName>
</protein>
<dbReference type="SUPFAM" id="SSF51735">
    <property type="entry name" value="NAD(P)-binding Rossmann-fold domains"/>
    <property type="match status" value="1"/>
</dbReference>
<dbReference type="InterPro" id="IPR051207">
    <property type="entry name" value="ComplexI_NDUFA9_subunit"/>
</dbReference>
<dbReference type="EMBL" id="HBIC01038220">
    <property type="protein sequence ID" value="CAE0290739.1"/>
    <property type="molecule type" value="Transcribed_RNA"/>
</dbReference>